<evidence type="ECO:0000256" key="6">
    <source>
        <dbReference type="ARBA" id="ARBA00035104"/>
    </source>
</evidence>
<dbReference type="InterPro" id="IPR000529">
    <property type="entry name" value="Ribosomal_bS6"/>
</dbReference>
<evidence type="ECO:0000256" key="3">
    <source>
        <dbReference type="ARBA" id="ARBA00022884"/>
    </source>
</evidence>
<dbReference type="GO" id="GO:0005840">
    <property type="term" value="C:ribosome"/>
    <property type="evidence" value="ECO:0007669"/>
    <property type="project" value="UniProtKB-KW"/>
</dbReference>
<dbReference type="InterPro" id="IPR035980">
    <property type="entry name" value="Ribosomal_bS6_sf"/>
</dbReference>
<name>A0A1I5K094_ACIFE</name>
<organism evidence="9 12">
    <name type="scientific">Acidaminococcus fermentans</name>
    <dbReference type="NCBI Taxonomy" id="905"/>
    <lineage>
        <taxon>Bacteria</taxon>
        <taxon>Bacillati</taxon>
        <taxon>Bacillota</taxon>
        <taxon>Negativicutes</taxon>
        <taxon>Acidaminococcales</taxon>
        <taxon>Acidaminococcaceae</taxon>
        <taxon>Acidaminococcus</taxon>
    </lineage>
</organism>
<dbReference type="InterPro" id="IPR020814">
    <property type="entry name" value="Ribosomal_S6_plastid/chlpt"/>
</dbReference>
<dbReference type="GeneID" id="78333786"/>
<dbReference type="CDD" id="cd00473">
    <property type="entry name" value="bS6"/>
    <property type="match status" value="1"/>
</dbReference>
<keyword evidence="2 8" id="KW-0699">rRNA-binding</keyword>
<dbReference type="OMA" id="AYPIQHK"/>
<dbReference type="FunFam" id="3.30.70.60:FF:000002">
    <property type="entry name" value="30S ribosomal protein S6"/>
    <property type="match status" value="1"/>
</dbReference>
<sequence>MNNYEVMYIVKPVEEDAFNAVVKKFDDLLVANGATIEKTDKWGKKRLAYAIQDFNDGLYVLTTFAAEPAAVKELDRVMKITDDILRHMIIRKGE</sequence>
<dbReference type="Proteomes" id="UP000441455">
    <property type="component" value="Unassembled WGS sequence"/>
</dbReference>
<dbReference type="GO" id="GO:1990904">
    <property type="term" value="C:ribonucleoprotein complex"/>
    <property type="evidence" value="ECO:0007669"/>
    <property type="project" value="UniProtKB-KW"/>
</dbReference>
<dbReference type="GO" id="GO:0006412">
    <property type="term" value="P:translation"/>
    <property type="evidence" value="ECO:0007669"/>
    <property type="project" value="UniProtKB-UniRule"/>
</dbReference>
<dbReference type="HAMAP" id="MF_00360">
    <property type="entry name" value="Ribosomal_bS6"/>
    <property type="match status" value="1"/>
</dbReference>
<evidence type="ECO:0000256" key="4">
    <source>
        <dbReference type="ARBA" id="ARBA00022980"/>
    </source>
</evidence>
<dbReference type="GO" id="GO:0003735">
    <property type="term" value="F:structural constituent of ribosome"/>
    <property type="evidence" value="ECO:0007669"/>
    <property type="project" value="InterPro"/>
</dbReference>
<comment type="function">
    <text evidence="6 8">Binds together with bS18 to 16S ribosomal RNA.</text>
</comment>
<protein>
    <recommendedName>
        <fullName evidence="7 8">Small ribosomal subunit protein bS6</fullName>
    </recommendedName>
</protein>
<dbReference type="Proteomes" id="UP000182379">
    <property type="component" value="Unassembled WGS sequence"/>
</dbReference>
<dbReference type="EMBL" id="VULN01000020">
    <property type="protein sequence ID" value="MSS83049.1"/>
    <property type="molecule type" value="Genomic_DNA"/>
</dbReference>
<evidence type="ECO:0000256" key="7">
    <source>
        <dbReference type="ARBA" id="ARBA00035294"/>
    </source>
</evidence>
<dbReference type="EMBL" id="FNOP01000022">
    <property type="protein sequence ID" value="SDX32373.1"/>
    <property type="molecule type" value="Genomic_DNA"/>
</dbReference>
<reference evidence="10 11" key="1">
    <citation type="submission" date="2016-10" db="EMBL/GenBank/DDBJ databases">
        <authorList>
            <person name="Varghese N."/>
            <person name="Submissions S."/>
        </authorList>
    </citation>
    <scope>NUCLEOTIDE SEQUENCE [LARGE SCALE GENOMIC DNA]</scope>
    <source>
        <strain evidence="10 11">WCC6</strain>
    </source>
</reference>
<evidence type="ECO:0000313" key="12">
    <source>
        <dbReference type="Proteomes" id="UP000441455"/>
    </source>
</evidence>
<keyword evidence="3 8" id="KW-0694">RNA-binding</keyword>
<reference evidence="9 12" key="2">
    <citation type="submission" date="2019-08" db="EMBL/GenBank/DDBJ databases">
        <title>In-depth cultivation of the pig gut microbiome towards novel bacterial diversity and tailored functional studies.</title>
        <authorList>
            <person name="Wylensek D."/>
            <person name="Hitch T.C.A."/>
            <person name="Clavel T."/>
        </authorList>
    </citation>
    <scope>NUCLEOTIDE SEQUENCE [LARGE SCALE GENOMIC DNA]</scope>
    <source>
        <strain evidence="9 12">WCA-389-WT-5B</strain>
    </source>
</reference>
<dbReference type="PANTHER" id="PTHR21011">
    <property type="entry name" value="MITOCHONDRIAL 28S RIBOSOMAL PROTEIN S6"/>
    <property type="match status" value="1"/>
</dbReference>
<evidence type="ECO:0000256" key="2">
    <source>
        <dbReference type="ARBA" id="ARBA00022730"/>
    </source>
</evidence>
<evidence type="ECO:0000313" key="10">
    <source>
        <dbReference type="EMBL" id="SDX32373.1"/>
    </source>
</evidence>
<dbReference type="NCBIfam" id="TIGR00166">
    <property type="entry name" value="S6"/>
    <property type="match status" value="1"/>
</dbReference>
<evidence type="ECO:0000256" key="5">
    <source>
        <dbReference type="ARBA" id="ARBA00023274"/>
    </source>
</evidence>
<evidence type="ECO:0000256" key="1">
    <source>
        <dbReference type="ARBA" id="ARBA00009512"/>
    </source>
</evidence>
<dbReference type="PANTHER" id="PTHR21011:SF1">
    <property type="entry name" value="SMALL RIBOSOMAL SUBUNIT PROTEIN BS6M"/>
    <property type="match status" value="1"/>
</dbReference>
<accession>A0A1I5K094</accession>
<dbReference type="Pfam" id="PF01250">
    <property type="entry name" value="Ribosomal_S6"/>
    <property type="match status" value="1"/>
</dbReference>
<keyword evidence="4 8" id="KW-0689">Ribosomal protein</keyword>
<proteinExistence type="inferred from homology"/>
<evidence type="ECO:0000313" key="9">
    <source>
        <dbReference type="EMBL" id="MSS83049.1"/>
    </source>
</evidence>
<gene>
    <name evidence="8" type="primary">rpsF</name>
    <name evidence="9" type="ORF">FX155_10680</name>
    <name evidence="10" type="ORF">SAMN05216495_12217</name>
</gene>
<evidence type="ECO:0000256" key="8">
    <source>
        <dbReference type="HAMAP-Rule" id="MF_00360"/>
    </source>
</evidence>
<evidence type="ECO:0000313" key="11">
    <source>
        <dbReference type="Proteomes" id="UP000182379"/>
    </source>
</evidence>
<dbReference type="InterPro" id="IPR014717">
    <property type="entry name" value="Transl_elong_EF1B/ribsomal_bS6"/>
</dbReference>
<dbReference type="RefSeq" id="WP_012937438.1">
    <property type="nucleotide sequence ID" value="NZ_CALAKB010000010.1"/>
</dbReference>
<dbReference type="GO" id="GO:0005737">
    <property type="term" value="C:cytoplasm"/>
    <property type="evidence" value="ECO:0007669"/>
    <property type="project" value="UniProtKB-ARBA"/>
</dbReference>
<keyword evidence="5 8" id="KW-0687">Ribonucleoprotein</keyword>
<dbReference type="GO" id="GO:0070181">
    <property type="term" value="F:small ribosomal subunit rRNA binding"/>
    <property type="evidence" value="ECO:0007669"/>
    <property type="project" value="TreeGrafter"/>
</dbReference>
<dbReference type="Gene3D" id="3.30.70.60">
    <property type="match status" value="1"/>
</dbReference>
<comment type="similarity">
    <text evidence="1 8">Belongs to the bacterial ribosomal protein bS6 family.</text>
</comment>
<comment type="caution">
    <text evidence="9">The sequence shown here is derived from an EMBL/GenBank/DDBJ whole genome shotgun (WGS) entry which is preliminary data.</text>
</comment>
<dbReference type="SUPFAM" id="SSF54995">
    <property type="entry name" value="Ribosomal protein S6"/>
    <property type="match status" value="1"/>
</dbReference>
<dbReference type="AlphaFoldDB" id="A0A1I5K094"/>